<name>A0A1I7WF84_HETBA</name>
<dbReference type="AlphaFoldDB" id="A0A1I7WF84"/>
<evidence type="ECO:0000313" key="2">
    <source>
        <dbReference type="WBParaSite" id="Hba_03630"/>
    </source>
</evidence>
<organism evidence="1 2">
    <name type="scientific">Heterorhabditis bacteriophora</name>
    <name type="common">Entomopathogenic nematode worm</name>
    <dbReference type="NCBI Taxonomy" id="37862"/>
    <lineage>
        <taxon>Eukaryota</taxon>
        <taxon>Metazoa</taxon>
        <taxon>Ecdysozoa</taxon>
        <taxon>Nematoda</taxon>
        <taxon>Chromadorea</taxon>
        <taxon>Rhabditida</taxon>
        <taxon>Rhabditina</taxon>
        <taxon>Rhabditomorpha</taxon>
        <taxon>Strongyloidea</taxon>
        <taxon>Heterorhabditidae</taxon>
        <taxon>Heterorhabditis</taxon>
    </lineage>
</organism>
<sequence length="133" mass="15075">MEIVAQLAIGRLRQYERHRNRAILGAGKEPILHSYSTSYDLHHKAITRLLTTVDSQVLMVVFDPIFCLVLWNRQISRRKATPLETIHCLPRPTTLFTARPELLFGRTSSLTRTEIAPIKTTSSLPTKVKLVAA</sequence>
<evidence type="ECO:0000313" key="1">
    <source>
        <dbReference type="Proteomes" id="UP000095283"/>
    </source>
</evidence>
<keyword evidence="1" id="KW-1185">Reference proteome</keyword>
<dbReference type="Proteomes" id="UP000095283">
    <property type="component" value="Unplaced"/>
</dbReference>
<proteinExistence type="predicted"/>
<accession>A0A1I7WF84</accession>
<reference evidence="2" key="1">
    <citation type="submission" date="2016-11" db="UniProtKB">
        <authorList>
            <consortium name="WormBaseParasite"/>
        </authorList>
    </citation>
    <scope>IDENTIFICATION</scope>
</reference>
<protein>
    <submittedName>
        <fullName evidence="2">Uncharacterized protein</fullName>
    </submittedName>
</protein>
<dbReference type="WBParaSite" id="Hba_03630">
    <property type="protein sequence ID" value="Hba_03630"/>
    <property type="gene ID" value="Hba_03630"/>
</dbReference>